<dbReference type="GO" id="GO:0004674">
    <property type="term" value="F:protein serine/threonine kinase activity"/>
    <property type="evidence" value="ECO:0007669"/>
    <property type="project" value="TreeGrafter"/>
</dbReference>
<dbReference type="PROSITE" id="PS00108">
    <property type="entry name" value="PROTEIN_KINASE_ST"/>
    <property type="match status" value="1"/>
</dbReference>
<evidence type="ECO:0000256" key="2">
    <source>
        <dbReference type="ARBA" id="ARBA00022741"/>
    </source>
</evidence>
<evidence type="ECO:0008006" key="9">
    <source>
        <dbReference type="Google" id="ProtNLM"/>
    </source>
</evidence>
<dbReference type="InterPro" id="IPR000488">
    <property type="entry name" value="Death_dom"/>
</dbReference>
<dbReference type="Proteomes" id="UP000887568">
    <property type="component" value="Unplaced"/>
</dbReference>
<evidence type="ECO:0000259" key="5">
    <source>
        <dbReference type="PROSITE" id="PS50011"/>
    </source>
</evidence>
<evidence type="ECO:0000313" key="8">
    <source>
        <dbReference type="Proteomes" id="UP000887568"/>
    </source>
</evidence>
<evidence type="ECO:0000256" key="3">
    <source>
        <dbReference type="ARBA" id="ARBA00022777"/>
    </source>
</evidence>
<dbReference type="OMA" id="NEDYNDR"/>
<sequence length="560" mass="64652">MEKAGYNIIPENELEYLDQISSRESRNTVYTAKWTHEGAERMVAAKSCNNFREEEVRILADCKPHKNVIEFLGLVKLKIPPNGFVIVTELAEKGSLWCVIAQNRGNWQEYRQPVWLKWAKEGAEALRYIHQKNYQHGDVKSPNFVITDDDTLKICDLGTARPYTYTASTNTVRGSFPWMAPEAMGKCDSEVGLNTDGGQRKSFQVTAKSDIFSYAVVIWELITGKVPHEEKDVLEILKAVRENKERLKIPSECPDSLADLMVRCWDADYRHRPSMEEVLQRLVELDETDAKLDAIAWDRDADCASGSRSRMVSAEHHKFQLDLADDPDDKGAEDDQQLSQIECEQLFLNVADMLSQMWERVAIFCGFTSDEVNNFKRDNKPPYQAFQMLCILRKREPSAWTTTLSKALEKVERNDVLEFLNRRIFLLKKGASETYVSPGDRVMIDCLSIGIIRGQRYLKAWRHYLFKIEDSPQTTEDGTSYYFYGKLRDESGLPIYFIYYQKDYEICLKHFEMIAASTDKKPLYMWYVNVLDQDEGYGGPGRGSSVYKLQFNEHSRICWA</sequence>
<dbReference type="Pfam" id="PF07714">
    <property type="entry name" value="PK_Tyr_Ser-Thr"/>
    <property type="match status" value="1"/>
</dbReference>
<dbReference type="InterPro" id="IPR011009">
    <property type="entry name" value="Kinase-like_dom_sf"/>
</dbReference>
<evidence type="ECO:0000256" key="1">
    <source>
        <dbReference type="ARBA" id="ARBA00022679"/>
    </source>
</evidence>
<reference evidence="7" key="1">
    <citation type="submission" date="2022-11" db="UniProtKB">
        <authorList>
            <consortium name="EnsemblMetazoa"/>
        </authorList>
    </citation>
    <scope>IDENTIFICATION</scope>
</reference>
<dbReference type="InterPro" id="IPR051681">
    <property type="entry name" value="Ser/Thr_Kinases-Pseudokinases"/>
</dbReference>
<proteinExistence type="predicted"/>
<dbReference type="PANTHER" id="PTHR44329">
    <property type="entry name" value="SERINE/THREONINE-PROTEIN KINASE TNNI3K-RELATED"/>
    <property type="match status" value="1"/>
</dbReference>
<dbReference type="CDD" id="cd01670">
    <property type="entry name" value="Death"/>
    <property type="match status" value="1"/>
</dbReference>
<evidence type="ECO:0000259" key="6">
    <source>
        <dbReference type="PROSITE" id="PS50017"/>
    </source>
</evidence>
<dbReference type="GO" id="GO:0031349">
    <property type="term" value="P:positive regulation of defense response"/>
    <property type="evidence" value="ECO:0007669"/>
    <property type="project" value="UniProtKB-ARBA"/>
</dbReference>
<dbReference type="RefSeq" id="XP_038058364.1">
    <property type="nucleotide sequence ID" value="XM_038202436.1"/>
</dbReference>
<dbReference type="GO" id="GO:1902533">
    <property type="term" value="P:positive regulation of intracellular signal transduction"/>
    <property type="evidence" value="ECO:0007669"/>
    <property type="project" value="UniProtKB-ARBA"/>
</dbReference>
<dbReference type="AlphaFoldDB" id="A0A914A475"/>
<dbReference type="OrthoDB" id="10261027at2759"/>
<dbReference type="GO" id="GO:0007165">
    <property type="term" value="P:signal transduction"/>
    <property type="evidence" value="ECO:0007669"/>
    <property type="project" value="InterPro"/>
</dbReference>
<dbReference type="Gene3D" id="1.10.510.10">
    <property type="entry name" value="Transferase(Phosphotransferase) domain 1"/>
    <property type="match status" value="1"/>
</dbReference>
<dbReference type="EnsemblMetazoa" id="XM_038202436.1">
    <property type="protein sequence ID" value="XP_038058364.1"/>
    <property type="gene ID" value="LOC119729727"/>
</dbReference>
<dbReference type="SMART" id="SM00220">
    <property type="entry name" value="S_TKc"/>
    <property type="match status" value="1"/>
</dbReference>
<protein>
    <recommendedName>
        <fullName evidence="9">Protein kinase domain-containing protein</fullName>
    </recommendedName>
</protein>
<dbReference type="GO" id="GO:0005524">
    <property type="term" value="F:ATP binding"/>
    <property type="evidence" value="ECO:0007669"/>
    <property type="project" value="UniProtKB-KW"/>
</dbReference>
<evidence type="ECO:0000313" key="7">
    <source>
        <dbReference type="EnsemblMetazoa" id="XP_038058364.1"/>
    </source>
</evidence>
<dbReference type="Gene3D" id="1.10.533.10">
    <property type="entry name" value="Death Domain, Fas"/>
    <property type="match status" value="1"/>
</dbReference>
<keyword evidence="1" id="KW-0808">Transferase</keyword>
<keyword evidence="4" id="KW-0067">ATP-binding</keyword>
<keyword evidence="3" id="KW-0418">Kinase</keyword>
<evidence type="ECO:0000256" key="4">
    <source>
        <dbReference type="ARBA" id="ARBA00022840"/>
    </source>
</evidence>
<dbReference type="InterPro" id="IPR011029">
    <property type="entry name" value="DEATH-like_dom_sf"/>
</dbReference>
<dbReference type="SUPFAM" id="SSF56112">
    <property type="entry name" value="Protein kinase-like (PK-like)"/>
    <property type="match status" value="1"/>
</dbReference>
<dbReference type="SUPFAM" id="SSF47986">
    <property type="entry name" value="DEATH domain"/>
    <property type="match status" value="1"/>
</dbReference>
<keyword evidence="8" id="KW-1185">Reference proteome</keyword>
<dbReference type="GO" id="GO:0009893">
    <property type="term" value="P:positive regulation of metabolic process"/>
    <property type="evidence" value="ECO:0007669"/>
    <property type="project" value="UniProtKB-ARBA"/>
</dbReference>
<dbReference type="InterPro" id="IPR001245">
    <property type="entry name" value="Ser-Thr/Tyr_kinase_cat_dom"/>
</dbReference>
<dbReference type="PANTHER" id="PTHR44329:SF288">
    <property type="entry name" value="MITOGEN-ACTIVATED PROTEIN KINASE KINASE KINASE 20"/>
    <property type="match status" value="1"/>
</dbReference>
<accession>A0A914A475</accession>
<keyword evidence="2" id="KW-0547">Nucleotide-binding</keyword>
<dbReference type="PROSITE" id="PS50011">
    <property type="entry name" value="PROTEIN_KINASE_DOM"/>
    <property type="match status" value="1"/>
</dbReference>
<dbReference type="GeneID" id="119729727"/>
<dbReference type="InterPro" id="IPR000719">
    <property type="entry name" value="Prot_kinase_dom"/>
</dbReference>
<dbReference type="Pfam" id="PF00531">
    <property type="entry name" value="Death"/>
    <property type="match status" value="1"/>
</dbReference>
<dbReference type="PROSITE" id="PS50017">
    <property type="entry name" value="DEATH_DOMAIN"/>
    <property type="match status" value="1"/>
</dbReference>
<dbReference type="Gene3D" id="3.30.200.20">
    <property type="entry name" value="Phosphorylase Kinase, domain 1"/>
    <property type="match status" value="1"/>
</dbReference>
<dbReference type="InterPro" id="IPR008271">
    <property type="entry name" value="Ser/Thr_kinase_AS"/>
</dbReference>
<feature type="domain" description="Death" evidence="6">
    <location>
        <begin position="343"/>
        <end position="424"/>
    </location>
</feature>
<organism evidence="7 8">
    <name type="scientific">Patiria miniata</name>
    <name type="common">Bat star</name>
    <name type="synonym">Asterina miniata</name>
    <dbReference type="NCBI Taxonomy" id="46514"/>
    <lineage>
        <taxon>Eukaryota</taxon>
        <taxon>Metazoa</taxon>
        <taxon>Echinodermata</taxon>
        <taxon>Eleutherozoa</taxon>
        <taxon>Asterozoa</taxon>
        <taxon>Asteroidea</taxon>
        <taxon>Valvatacea</taxon>
        <taxon>Valvatida</taxon>
        <taxon>Asterinidae</taxon>
        <taxon>Patiria</taxon>
    </lineage>
</organism>
<feature type="domain" description="Protein kinase" evidence="5">
    <location>
        <begin position="15"/>
        <end position="285"/>
    </location>
</feature>
<name>A0A914A475_PATMI</name>